<feature type="region of interest" description="Disordered" evidence="1">
    <location>
        <begin position="1"/>
        <end position="41"/>
    </location>
</feature>
<keyword evidence="3" id="KW-1185">Reference proteome</keyword>
<dbReference type="STRING" id="8078.ENSFHEP00000005706"/>
<organism evidence="2 3">
    <name type="scientific">Fundulus heteroclitus</name>
    <name type="common">Killifish</name>
    <name type="synonym">Mummichog</name>
    <dbReference type="NCBI Taxonomy" id="8078"/>
    <lineage>
        <taxon>Eukaryota</taxon>
        <taxon>Metazoa</taxon>
        <taxon>Chordata</taxon>
        <taxon>Craniata</taxon>
        <taxon>Vertebrata</taxon>
        <taxon>Euteleostomi</taxon>
        <taxon>Actinopterygii</taxon>
        <taxon>Neopterygii</taxon>
        <taxon>Teleostei</taxon>
        <taxon>Neoteleostei</taxon>
        <taxon>Acanthomorphata</taxon>
        <taxon>Ovalentaria</taxon>
        <taxon>Atherinomorphae</taxon>
        <taxon>Cyprinodontiformes</taxon>
        <taxon>Fundulidae</taxon>
        <taxon>Fundulus</taxon>
    </lineage>
</organism>
<evidence type="ECO:0000313" key="3">
    <source>
        <dbReference type="Proteomes" id="UP000265000"/>
    </source>
</evidence>
<dbReference type="GeneTree" id="ENSGT00940000164112"/>
<name>A0A3Q2P166_FUNHE</name>
<feature type="compositionally biased region" description="Basic and acidic residues" evidence="1">
    <location>
        <begin position="29"/>
        <end position="41"/>
    </location>
</feature>
<reference evidence="2" key="2">
    <citation type="submission" date="2025-09" db="UniProtKB">
        <authorList>
            <consortium name="Ensembl"/>
        </authorList>
    </citation>
    <scope>IDENTIFICATION</scope>
</reference>
<accession>A0A3Q2P166</accession>
<dbReference type="Gene3D" id="3.40.50.1000">
    <property type="entry name" value="HAD superfamily/HAD-like"/>
    <property type="match status" value="1"/>
</dbReference>
<dbReference type="Proteomes" id="UP000265000">
    <property type="component" value="Unplaced"/>
</dbReference>
<evidence type="ECO:0000313" key="2">
    <source>
        <dbReference type="Ensembl" id="ENSFHEP00000005706.1"/>
    </source>
</evidence>
<reference evidence="2" key="1">
    <citation type="submission" date="2025-08" db="UniProtKB">
        <authorList>
            <consortium name="Ensembl"/>
        </authorList>
    </citation>
    <scope>IDENTIFICATION</scope>
</reference>
<sequence length="205" mass="22080">PGVSQFGFPEGSNRGAALRAAPSAGHGRPQQETHKNGESRPTRAVLQNLKPMHAIILFGEPIRWETNLQLLIDVLLTNGRPGCAYDTQLSAQVPVLACNMDLLWMADAPSPRTLSCRGGGGSFCLPPPALGPGGSQYRTGPRNGLIHPVCTGVYNPRSPLPGDQNLSEMFHGHKHMELDLLEPSHVVEDVEAAVDLMLQQERSTP</sequence>
<proteinExistence type="predicted"/>
<protein>
    <submittedName>
        <fullName evidence="2">Uncharacterized protein</fullName>
    </submittedName>
</protein>
<evidence type="ECO:0000256" key="1">
    <source>
        <dbReference type="SAM" id="MobiDB-lite"/>
    </source>
</evidence>
<dbReference type="AlphaFoldDB" id="A0A3Q2P166"/>
<dbReference type="Ensembl" id="ENSFHET00000006707.1">
    <property type="protein sequence ID" value="ENSFHEP00000005706.1"/>
    <property type="gene ID" value="ENSFHEG00000006713.1"/>
</dbReference>
<dbReference type="InterPro" id="IPR023214">
    <property type="entry name" value="HAD_sf"/>
</dbReference>